<evidence type="ECO:0000256" key="1">
    <source>
        <dbReference type="ARBA" id="ARBA00022729"/>
    </source>
</evidence>
<organism evidence="4 5">
    <name type="scientific">Pelagicoccus albus</name>
    <dbReference type="NCBI Taxonomy" id="415222"/>
    <lineage>
        <taxon>Bacteria</taxon>
        <taxon>Pseudomonadati</taxon>
        <taxon>Verrucomicrobiota</taxon>
        <taxon>Opitutia</taxon>
        <taxon>Puniceicoccales</taxon>
        <taxon>Pelagicoccaceae</taxon>
        <taxon>Pelagicoccus</taxon>
    </lineage>
</organism>
<evidence type="ECO:0000313" key="5">
    <source>
        <dbReference type="Proteomes" id="UP000526501"/>
    </source>
</evidence>
<dbReference type="PROSITE" id="PS51257">
    <property type="entry name" value="PROKAR_LIPOPROTEIN"/>
    <property type="match status" value="1"/>
</dbReference>
<keyword evidence="5" id="KW-1185">Reference proteome</keyword>
<protein>
    <submittedName>
        <fullName evidence="4">Polysaccharide export protein</fullName>
    </submittedName>
</protein>
<evidence type="ECO:0000259" key="3">
    <source>
        <dbReference type="Pfam" id="PF10531"/>
    </source>
</evidence>
<dbReference type="EMBL" id="JACHVC010000008">
    <property type="protein sequence ID" value="MBC2606263.1"/>
    <property type="molecule type" value="Genomic_DNA"/>
</dbReference>
<dbReference type="Pfam" id="PF10531">
    <property type="entry name" value="SLBB"/>
    <property type="match status" value="1"/>
</dbReference>
<name>A0A7X1B5Y4_9BACT</name>
<keyword evidence="1" id="KW-0732">Signal</keyword>
<dbReference type="AlphaFoldDB" id="A0A7X1B5Y4"/>
<dbReference type="InterPro" id="IPR049712">
    <property type="entry name" value="Poly_export"/>
</dbReference>
<dbReference type="InterPro" id="IPR019554">
    <property type="entry name" value="Soluble_ligand-bd"/>
</dbReference>
<feature type="domain" description="Soluble ligand binding" evidence="3">
    <location>
        <begin position="118"/>
        <end position="171"/>
    </location>
</feature>
<gene>
    <name evidence="4" type="ORF">H5P27_09405</name>
</gene>
<dbReference type="InterPro" id="IPR003715">
    <property type="entry name" value="Poly_export_N"/>
</dbReference>
<comment type="caution">
    <text evidence="4">The sequence shown here is derived from an EMBL/GenBank/DDBJ whole genome shotgun (WGS) entry which is preliminary data.</text>
</comment>
<dbReference type="RefSeq" id="WP_185660149.1">
    <property type="nucleotide sequence ID" value="NZ_CAWPOO010000008.1"/>
</dbReference>
<evidence type="ECO:0000313" key="4">
    <source>
        <dbReference type="EMBL" id="MBC2606263.1"/>
    </source>
</evidence>
<feature type="domain" description="Polysaccharide export protein N-terminal" evidence="2">
    <location>
        <begin position="37"/>
        <end position="111"/>
    </location>
</feature>
<dbReference type="Gene3D" id="3.10.560.10">
    <property type="entry name" value="Outer membrane lipoprotein wza domain like"/>
    <property type="match status" value="1"/>
</dbReference>
<dbReference type="PANTHER" id="PTHR33619">
    <property type="entry name" value="POLYSACCHARIDE EXPORT PROTEIN GFCE-RELATED"/>
    <property type="match status" value="1"/>
</dbReference>
<proteinExistence type="predicted"/>
<dbReference type="Pfam" id="PF02563">
    <property type="entry name" value="Poly_export"/>
    <property type="match status" value="1"/>
</dbReference>
<dbReference type="PANTHER" id="PTHR33619:SF3">
    <property type="entry name" value="POLYSACCHARIDE EXPORT PROTEIN GFCE-RELATED"/>
    <property type="match status" value="1"/>
</dbReference>
<sequence length="205" mass="22934">MMTLKALSKHFSNTCKTIATLAFAVACIAPLKGREDTKANYQLSPGDTLQMSILQEPDMKTEVRVSIDGTIQLPLVGEVQVAGKSLPELRKELYTAYDSKYLVRPQIALNIKEYAQRRVRVRGEVNKPGFVLIPPEENFTLIDVITAAGDITPSGNERKVELRRFDRDGSSSTQTIDLSQLDRYPELSQSYLKDGDEVIVPEKLF</sequence>
<accession>A0A7X1B5Y4</accession>
<dbReference type="Proteomes" id="UP000526501">
    <property type="component" value="Unassembled WGS sequence"/>
</dbReference>
<reference evidence="4 5" key="1">
    <citation type="submission" date="2020-07" db="EMBL/GenBank/DDBJ databases">
        <authorList>
            <person name="Feng X."/>
        </authorList>
    </citation>
    <scope>NUCLEOTIDE SEQUENCE [LARGE SCALE GENOMIC DNA]</scope>
    <source>
        <strain evidence="4 5">JCM23202</strain>
    </source>
</reference>
<evidence type="ECO:0000259" key="2">
    <source>
        <dbReference type="Pfam" id="PF02563"/>
    </source>
</evidence>
<dbReference type="GO" id="GO:0015159">
    <property type="term" value="F:polysaccharide transmembrane transporter activity"/>
    <property type="evidence" value="ECO:0007669"/>
    <property type="project" value="InterPro"/>
</dbReference>